<dbReference type="Pfam" id="PF05970">
    <property type="entry name" value="PIF1"/>
    <property type="match status" value="1"/>
</dbReference>
<dbReference type="GO" id="GO:0000723">
    <property type="term" value="P:telomere maintenance"/>
    <property type="evidence" value="ECO:0007669"/>
    <property type="project" value="InterPro"/>
</dbReference>
<keyword evidence="1" id="KW-0547">Nucleotide-binding</keyword>
<keyword evidence="1" id="KW-0227">DNA damage</keyword>
<dbReference type="GO" id="GO:0006281">
    <property type="term" value="P:DNA repair"/>
    <property type="evidence" value="ECO:0007669"/>
    <property type="project" value="UniProtKB-KW"/>
</dbReference>
<dbReference type="InterPro" id="IPR010285">
    <property type="entry name" value="DNA_helicase_pif1-like_DEAD"/>
</dbReference>
<dbReference type="SMART" id="SM00382">
    <property type="entry name" value="AAA"/>
    <property type="match status" value="1"/>
</dbReference>
<evidence type="ECO:0000313" key="4">
    <source>
        <dbReference type="EMBL" id="CAJ1387001.1"/>
    </source>
</evidence>
<feature type="compositionally biased region" description="Acidic residues" evidence="2">
    <location>
        <begin position="43"/>
        <end position="54"/>
    </location>
</feature>
<reference evidence="4" key="1">
    <citation type="submission" date="2023-08" db="EMBL/GenBank/DDBJ databases">
        <authorList>
            <person name="Chen Y."/>
            <person name="Shah S."/>
            <person name="Dougan E. K."/>
            <person name="Thang M."/>
            <person name="Chan C."/>
        </authorList>
    </citation>
    <scope>NUCLEOTIDE SEQUENCE</scope>
</reference>
<accession>A0AA36MUY8</accession>
<dbReference type="CDD" id="cd18037">
    <property type="entry name" value="DEXSc_Pif1_like"/>
    <property type="match status" value="1"/>
</dbReference>
<dbReference type="InterPro" id="IPR051055">
    <property type="entry name" value="PIF1_helicase"/>
</dbReference>
<keyword evidence="1" id="KW-0378">Hydrolase</keyword>
<sequence>MPKGRWRKSRANGGNGGNAAGRRQRFKKKGGWPQRIRSHLAEDLEPGEPGEEPVEEVKETISFQQLTPEQQTAATRALSGESLFLTGAAGTGKSFLLRYLIQELQELYPGQVAVTASTGVAASHLAGQTLHSFAGIGLGTGSFASLKKKVQKAAVAERWKKTRVLVVDEISMLDSRLLDLLSKLASAVRGNTAAFGGLQVLLCGDFLQLPPVQERGKSAQFCFHAAAWRQAGLEEGTVLLRQPVRQQADAAFAEVLNEMRVGIVSEKANAMLASCHVKVKTPPADGILPTRLYCLNRNVDAENAKRLAQLPGEEVVLRARDQVPRRCSALQRSALDRKVPALLKLKPGAQVIHLRNEPSLGLVNGHRGRVEAFEGGMPVVRFDNGKRVCIGVQKFTQGSGSSSLTRFQVPLKLGWALTVHKAQGMTLTRAELQLDDAFEAGQSYVALSRLTGTEGLWLRGKMALGCRAHPEVLRFYEAAQCGKLPAAKLDPAKAAQCGKLPAAKLDPAKVASPLLALPGPQRLQRKRAAGLTPSPKRQRNVGSANQVQSTWVIPPKQWCEVIQIE</sequence>
<dbReference type="Gene3D" id="3.40.50.300">
    <property type="entry name" value="P-loop containing nucleotide triphosphate hydrolases"/>
    <property type="match status" value="1"/>
</dbReference>
<dbReference type="InterPro" id="IPR049163">
    <property type="entry name" value="Pif1-like_2B_dom"/>
</dbReference>
<dbReference type="CDD" id="cd18809">
    <property type="entry name" value="SF1_C_RecD"/>
    <property type="match status" value="1"/>
</dbReference>
<dbReference type="InterPro" id="IPR003593">
    <property type="entry name" value="AAA+_ATPase"/>
</dbReference>
<dbReference type="PANTHER" id="PTHR47642">
    <property type="entry name" value="ATP-DEPENDENT DNA HELICASE"/>
    <property type="match status" value="1"/>
</dbReference>
<keyword evidence="1" id="KW-0234">DNA repair</keyword>
<dbReference type="GO" id="GO:0016787">
    <property type="term" value="F:hydrolase activity"/>
    <property type="evidence" value="ECO:0007669"/>
    <property type="project" value="UniProtKB-KW"/>
</dbReference>
<comment type="cofactor">
    <cofactor evidence="1">
        <name>Mg(2+)</name>
        <dbReference type="ChEBI" id="CHEBI:18420"/>
    </cofactor>
</comment>
<comment type="caution">
    <text evidence="4">The sequence shown here is derived from an EMBL/GenBank/DDBJ whole genome shotgun (WGS) entry which is preliminary data.</text>
</comment>
<evidence type="ECO:0000313" key="5">
    <source>
        <dbReference type="Proteomes" id="UP001178507"/>
    </source>
</evidence>
<dbReference type="Pfam" id="PF21530">
    <property type="entry name" value="Pif1_2B_dom"/>
    <property type="match status" value="1"/>
</dbReference>
<comment type="similarity">
    <text evidence="1">Belongs to the helicase family.</text>
</comment>
<keyword evidence="1" id="KW-0347">Helicase</keyword>
<feature type="domain" description="AAA+ ATPase" evidence="3">
    <location>
        <begin position="79"/>
        <end position="305"/>
    </location>
</feature>
<proteinExistence type="inferred from homology"/>
<feature type="region of interest" description="Disordered" evidence="2">
    <location>
        <begin position="1"/>
        <end position="57"/>
    </location>
</feature>
<dbReference type="Proteomes" id="UP001178507">
    <property type="component" value="Unassembled WGS sequence"/>
</dbReference>
<keyword evidence="5" id="KW-1185">Reference proteome</keyword>
<organism evidence="4 5">
    <name type="scientific">Effrenium voratum</name>
    <dbReference type="NCBI Taxonomy" id="2562239"/>
    <lineage>
        <taxon>Eukaryota</taxon>
        <taxon>Sar</taxon>
        <taxon>Alveolata</taxon>
        <taxon>Dinophyceae</taxon>
        <taxon>Suessiales</taxon>
        <taxon>Symbiodiniaceae</taxon>
        <taxon>Effrenium</taxon>
    </lineage>
</organism>
<dbReference type="PANTHER" id="PTHR47642:SF7">
    <property type="entry name" value="ATP-DEPENDENT DNA HELICASE PIF1"/>
    <property type="match status" value="1"/>
</dbReference>
<keyword evidence="1" id="KW-0067">ATP-binding</keyword>
<comment type="catalytic activity">
    <reaction evidence="1">
        <text>ATP + H2O = ADP + phosphate + H(+)</text>
        <dbReference type="Rhea" id="RHEA:13065"/>
        <dbReference type="ChEBI" id="CHEBI:15377"/>
        <dbReference type="ChEBI" id="CHEBI:15378"/>
        <dbReference type="ChEBI" id="CHEBI:30616"/>
        <dbReference type="ChEBI" id="CHEBI:43474"/>
        <dbReference type="ChEBI" id="CHEBI:456216"/>
        <dbReference type="EC" id="5.6.2.3"/>
    </reaction>
</comment>
<dbReference type="GO" id="GO:0005524">
    <property type="term" value="F:ATP binding"/>
    <property type="evidence" value="ECO:0007669"/>
    <property type="project" value="UniProtKB-KW"/>
</dbReference>
<dbReference type="InterPro" id="IPR027417">
    <property type="entry name" value="P-loop_NTPase"/>
</dbReference>
<dbReference type="EMBL" id="CAUJNA010001446">
    <property type="protein sequence ID" value="CAJ1387001.1"/>
    <property type="molecule type" value="Genomic_DNA"/>
</dbReference>
<gene>
    <name evidence="4" type="ORF">EVOR1521_LOCUS13160</name>
</gene>
<dbReference type="EC" id="5.6.2.3" evidence="1"/>
<evidence type="ECO:0000259" key="3">
    <source>
        <dbReference type="SMART" id="SM00382"/>
    </source>
</evidence>
<dbReference type="SUPFAM" id="SSF52540">
    <property type="entry name" value="P-loop containing nucleoside triphosphate hydrolases"/>
    <property type="match status" value="2"/>
</dbReference>
<protein>
    <recommendedName>
        <fullName evidence="1">ATP-dependent DNA helicase</fullName>
        <ecNumber evidence="1">5.6.2.3</ecNumber>
    </recommendedName>
</protein>
<dbReference type="GO" id="GO:0043139">
    <property type="term" value="F:5'-3' DNA helicase activity"/>
    <property type="evidence" value="ECO:0007669"/>
    <property type="project" value="UniProtKB-EC"/>
</dbReference>
<feature type="compositionally biased region" description="Basic residues" evidence="2">
    <location>
        <begin position="1"/>
        <end position="10"/>
    </location>
</feature>
<dbReference type="GO" id="GO:0006310">
    <property type="term" value="P:DNA recombination"/>
    <property type="evidence" value="ECO:0007669"/>
    <property type="project" value="UniProtKB-KW"/>
</dbReference>
<evidence type="ECO:0000256" key="2">
    <source>
        <dbReference type="SAM" id="MobiDB-lite"/>
    </source>
</evidence>
<keyword evidence="1" id="KW-0233">DNA recombination</keyword>
<dbReference type="AlphaFoldDB" id="A0AA36MUY8"/>
<evidence type="ECO:0000256" key="1">
    <source>
        <dbReference type="RuleBase" id="RU363044"/>
    </source>
</evidence>
<name>A0AA36MUY8_9DINO</name>